<protein>
    <recommendedName>
        <fullName evidence="1">WGR domain-containing protein</fullName>
    </recommendedName>
</protein>
<dbReference type="InterPro" id="IPR008893">
    <property type="entry name" value="WGR_domain"/>
</dbReference>
<comment type="caution">
    <text evidence="2">The sequence shown here is derived from an EMBL/GenBank/DDBJ whole genome shotgun (WGS) entry which is preliminary data.</text>
</comment>
<dbReference type="RefSeq" id="WP_081171549.1">
    <property type="nucleotide sequence ID" value="NZ_LWBP01000254.1"/>
</dbReference>
<dbReference type="CDD" id="cd07998">
    <property type="entry name" value="WGR_DNA_ligase"/>
    <property type="match status" value="1"/>
</dbReference>
<keyword evidence="3" id="KW-1185">Reference proteome</keyword>
<sequence length="1105" mass="125695">MRLIKQSILYFKEGNSDKVYEIDLCDVGNDKYVVNFRYGRRGAKLKEGSKTPVPVTLAGAEEIFGELENEKISKGYTASEDGVSSVPKAAPFALATETTIGASFMSLPPGRTKGILQRLYNAVQGSTTSYKTKWKLSRVIWKAGEYKIPEAAQYILKLFNNGDAVHQYCATWALARCGNEIAIPALQQIFKEHSSPVIGKIAGAGLLLLLKAQAKEEHLRHYLNSLPEPIKAAIENNQEKELAALVQERIGQQQPQYNWLEHLYLISTEKRWVRPVVKSILQQVPLKPNYFKHVRAVYKQAELLDDFEISALLVLRFEREREMFVHHFTLNNERGENYFVHTNGYVNPNRELRKQNSRLAYSQRTRRYLRYRVNRRLQMYGHLESVDYVKLATGILLSYNRSTDFKEAYTTYDYKWNGRNYARTEIRFPQNAHAFFLHKILSGEHPELLLLNSGIWRIKTEQELLAARPALQSPAGNKKEHGGLLKKISGIFGRKKENEQAVPQNNETPQASTVNENGTPFLHLWNKLPQSYVQLLMDAQLDEIHEFAQGGLTTHPQWNEIKLKLDKHACIRLLLSPFGIPAAFGLQLTIEKYAGNKADPDLVIALLNSQNADARNKGKEWTAQYQDDYLQQSDFINNLIFAADADIAIWAKGLIKKASLSNDVRNVVVGKSIAQLMAIIDFTVENEPIIKRASDTLLELFDEEVQQVPLAIIADLLQHEVPPVLIFGLNLLRKRKRNANLQELNRSLLFGLLQHTYAPVRDMGVILLNDMPEEILLQYGGEIIASITSPYENVRRGLASAIARMAKKDGRFGEKAADLLMPYLLRKETSEGLHDDISALLCNELSNYLHNANKELALNLLYGNYAAAQKVGIVILEKYTDPAQLTIPQVIALGAHENLNVRLWCRKFYKEQVPRIKFEKDAAVKLLDSKWIDTRQFAMQYFREEFTAEDWTPEALIALADSVKPDIEAYGRELITKFFTGDQGHNYLLKLSQHPSENMQLFATNYLERYASDDVEKIQSLEFYFRSVLTRVNKSRIAKNRIYHFLLVEGRKSEAAAKTVGAILTDVSAIAAIGDKAKCIEVLLQLKSLYEVESPLVIKEIEVRS</sequence>
<feature type="domain" description="WGR" evidence="1">
    <location>
        <begin position="1"/>
        <end position="90"/>
    </location>
</feature>
<dbReference type="OrthoDB" id="435394at2"/>
<dbReference type="AlphaFoldDB" id="A0A1V9EI15"/>
<dbReference type="Proteomes" id="UP000192276">
    <property type="component" value="Unassembled WGS sequence"/>
</dbReference>
<gene>
    <name evidence="2" type="ORF">A4R26_09835</name>
</gene>
<accession>A0A1V9EI15</accession>
<evidence type="ECO:0000259" key="1">
    <source>
        <dbReference type="PROSITE" id="PS51977"/>
    </source>
</evidence>
<dbReference type="STRING" id="550983.A4R26_09835"/>
<proteinExistence type="predicted"/>
<name>A0A1V9EI15_9BACT</name>
<evidence type="ECO:0000313" key="2">
    <source>
        <dbReference type="EMBL" id="OQP45777.1"/>
    </source>
</evidence>
<reference evidence="3" key="1">
    <citation type="submission" date="2016-04" db="EMBL/GenBank/DDBJ databases">
        <authorList>
            <person name="Chen L."/>
            <person name="Zhuang W."/>
            <person name="Wang G."/>
        </authorList>
    </citation>
    <scope>NUCLEOTIDE SEQUENCE [LARGE SCALE GENOMIC DNA]</scope>
    <source>
        <strain evidence="3">208</strain>
    </source>
</reference>
<dbReference type="EMBL" id="LWBP01000254">
    <property type="protein sequence ID" value="OQP45777.1"/>
    <property type="molecule type" value="Genomic_DNA"/>
</dbReference>
<dbReference type="PROSITE" id="PS51977">
    <property type="entry name" value="WGR"/>
    <property type="match status" value="1"/>
</dbReference>
<evidence type="ECO:0000313" key="3">
    <source>
        <dbReference type="Proteomes" id="UP000192276"/>
    </source>
</evidence>
<dbReference type="InterPro" id="IPR016024">
    <property type="entry name" value="ARM-type_fold"/>
</dbReference>
<dbReference type="Gene3D" id="2.20.140.10">
    <property type="entry name" value="WGR domain"/>
    <property type="match status" value="1"/>
</dbReference>
<organism evidence="2 3">
    <name type="scientific">Niastella populi</name>
    <dbReference type="NCBI Taxonomy" id="550983"/>
    <lineage>
        <taxon>Bacteria</taxon>
        <taxon>Pseudomonadati</taxon>
        <taxon>Bacteroidota</taxon>
        <taxon>Chitinophagia</taxon>
        <taxon>Chitinophagales</taxon>
        <taxon>Chitinophagaceae</taxon>
        <taxon>Niastella</taxon>
    </lineage>
</organism>
<dbReference type="SUPFAM" id="SSF48371">
    <property type="entry name" value="ARM repeat"/>
    <property type="match status" value="1"/>
</dbReference>